<dbReference type="AlphaFoldDB" id="A0A8X6X2U2"/>
<feature type="compositionally biased region" description="Polar residues" evidence="1">
    <location>
        <begin position="34"/>
        <end position="54"/>
    </location>
</feature>
<evidence type="ECO:0000256" key="1">
    <source>
        <dbReference type="SAM" id="MobiDB-lite"/>
    </source>
</evidence>
<gene>
    <name evidence="2" type="ORF">TNIN_390511</name>
</gene>
<dbReference type="Proteomes" id="UP000886998">
    <property type="component" value="Unassembled WGS sequence"/>
</dbReference>
<evidence type="ECO:0000313" key="2">
    <source>
        <dbReference type="EMBL" id="GFY45967.1"/>
    </source>
</evidence>
<reference evidence="2" key="1">
    <citation type="submission" date="2020-08" db="EMBL/GenBank/DDBJ databases">
        <title>Multicomponent nature underlies the extraordinary mechanical properties of spider dragline silk.</title>
        <authorList>
            <person name="Kono N."/>
            <person name="Nakamura H."/>
            <person name="Mori M."/>
            <person name="Yoshida Y."/>
            <person name="Ohtoshi R."/>
            <person name="Malay A.D."/>
            <person name="Moran D.A.P."/>
            <person name="Tomita M."/>
            <person name="Numata K."/>
            <person name="Arakawa K."/>
        </authorList>
    </citation>
    <scope>NUCLEOTIDE SEQUENCE</scope>
</reference>
<proteinExistence type="predicted"/>
<name>A0A8X6X2U2_9ARAC</name>
<feature type="region of interest" description="Disordered" evidence="1">
    <location>
        <begin position="28"/>
        <end position="84"/>
    </location>
</feature>
<comment type="caution">
    <text evidence="2">The sequence shown here is derived from an EMBL/GenBank/DDBJ whole genome shotgun (WGS) entry which is preliminary data.</text>
</comment>
<feature type="compositionally biased region" description="Polar residues" evidence="1">
    <location>
        <begin position="66"/>
        <end position="84"/>
    </location>
</feature>
<keyword evidence="3" id="KW-1185">Reference proteome</keyword>
<accession>A0A8X6X2U2</accession>
<protein>
    <submittedName>
        <fullName evidence="2">Uncharacterized protein</fullName>
    </submittedName>
</protein>
<dbReference type="EMBL" id="BMAV01005147">
    <property type="protein sequence ID" value="GFY45967.1"/>
    <property type="molecule type" value="Genomic_DNA"/>
</dbReference>
<evidence type="ECO:0000313" key="3">
    <source>
        <dbReference type="Proteomes" id="UP000886998"/>
    </source>
</evidence>
<organism evidence="2 3">
    <name type="scientific">Trichonephila inaurata madagascariensis</name>
    <dbReference type="NCBI Taxonomy" id="2747483"/>
    <lineage>
        <taxon>Eukaryota</taxon>
        <taxon>Metazoa</taxon>
        <taxon>Ecdysozoa</taxon>
        <taxon>Arthropoda</taxon>
        <taxon>Chelicerata</taxon>
        <taxon>Arachnida</taxon>
        <taxon>Araneae</taxon>
        <taxon>Araneomorphae</taxon>
        <taxon>Entelegynae</taxon>
        <taxon>Araneoidea</taxon>
        <taxon>Nephilidae</taxon>
        <taxon>Trichonephila</taxon>
        <taxon>Trichonephila inaurata</taxon>
    </lineage>
</organism>
<sequence length="84" mass="9098">MGNLSERKTLSGSKIFLDAFSSLIGKDARRNNRQRTVAMTTGGLSSDVTRSGASSILGHTRARNSPLPNNSEKTFLKNSTNELE</sequence>